<dbReference type="SUPFAM" id="SSF51905">
    <property type="entry name" value="FAD/NAD(P)-binding domain"/>
    <property type="match status" value="2"/>
</dbReference>
<gene>
    <name evidence="2" type="ORF">IDH45_09760</name>
</gene>
<dbReference type="PRINTS" id="PR00368">
    <property type="entry name" value="FADPNR"/>
</dbReference>
<dbReference type="PRINTS" id="PR00469">
    <property type="entry name" value="PNDRDTASEII"/>
</dbReference>
<reference evidence="2" key="1">
    <citation type="submission" date="2020-09" db="EMBL/GenBank/DDBJ databases">
        <title>A novel bacterium of genus Paenibacillus, isolated from South China Sea.</title>
        <authorList>
            <person name="Huang H."/>
            <person name="Mo K."/>
            <person name="Hu Y."/>
        </authorList>
    </citation>
    <scope>NUCLEOTIDE SEQUENCE</scope>
    <source>
        <strain evidence="2">IB182363</strain>
    </source>
</reference>
<sequence length="358" mass="40047">MAEVWDTIVIGGGQAGLASGFHLSRNRLKFMILEASDQPAGSWPQYYDSLKLFSPARFSSLPGMKIQGDPDRYLRKEEVIRYLQDYREKYQLPVRLNKRVVSVEKSGDVFTVHTMTGDMYQTRTMINATGSFHNPYTPVIQGRTEFKGAIMHSSEYRNPDRFRNKRVLVVGRGNSAVQIGVELAEVSNASLAVLQPVQFVKQRILGLDLHVWIKAIGFDTFPFWRLGKSAPSPSNVIDLGFYRERIQAGKPDQRPMFTSFYADGVVWSDGTKEPIDSVIYATGYRPDLSYFSGIGALDSAERPLQVAGVSSSVPGLYYVGLEGQRSFASATLRGVGPDANYIVRKLRLHLRSLSKKSN</sequence>
<dbReference type="InterPro" id="IPR036188">
    <property type="entry name" value="FAD/NAD-bd_sf"/>
</dbReference>
<dbReference type="AlphaFoldDB" id="A0A927C927"/>
<evidence type="ECO:0000256" key="1">
    <source>
        <dbReference type="ARBA" id="ARBA00023002"/>
    </source>
</evidence>
<protein>
    <submittedName>
        <fullName evidence="2">NAD(P)/FAD-dependent oxidoreductase</fullName>
    </submittedName>
</protein>
<proteinExistence type="predicted"/>
<comment type="caution">
    <text evidence="2">The sequence shown here is derived from an EMBL/GenBank/DDBJ whole genome shotgun (WGS) entry which is preliminary data.</text>
</comment>
<keyword evidence="3" id="KW-1185">Reference proteome</keyword>
<name>A0A927C927_9BACL</name>
<dbReference type="Gene3D" id="3.50.50.60">
    <property type="entry name" value="FAD/NAD(P)-binding domain"/>
    <property type="match status" value="1"/>
</dbReference>
<evidence type="ECO:0000313" key="2">
    <source>
        <dbReference type="EMBL" id="MBD2862267.1"/>
    </source>
</evidence>
<dbReference type="GO" id="GO:0050660">
    <property type="term" value="F:flavin adenine dinucleotide binding"/>
    <property type="evidence" value="ECO:0007669"/>
    <property type="project" value="TreeGrafter"/>
</dbReference>
<dbReference type="PANTHER" id="PTHR43539:SF78">
    <property type="entry name" value="FLAVIN-CONTAINING MONOOXYGENASE"/>
    <property type="match status" value="1"/>
</dbReference>
<dbReference type="PANTHER" id="PTHR43539">
    <property type="entry name" value="FLAVIN-BINDING MONOOXYGENASE-LIKE PROTEIN (AFU_ORTHOLOGUE AFUA_4G09220)"/>
    <property type="match status" value="1"/>
</dbReference>
<evidence type="ECO:0000313" key="3">
    <source>
        <dbReference type="Proteomes" id="UP000639396"/>
    </source>
</evidence>
<dbReference type="Proteomes" id="UP000639396">
    <property type="component" value="Unassembled WGS sequence"/>
</dbReference>
<dbReference type="RefSeq" id="WP_190927000.1">
    <property type="nucleotide sequence ID" value="NZ_JACXJA010000010.1"/>
</dbReference>
<dbReference type="GO" id="GO:0004497">
    <property type="term" value="F:monooxygenase activity"/>
    <property type="evidence" value="ECO:0007669"/>
    <property type="project" value="TreeGrafter"/>
</dbReference>
<accession>A0A927C927</accession>
<organism evidence="2 3">
    <name type="scientific">Paenibacillus oceani</name>
    <dbReference type="NCBI Taxonomy" id="2772510"/>
    <lineage>
        <taxon>Bacteria</taxon>
        <taxon>Bacillati</taxon>
        <taxon>Bacillota</taxon>
        <taxon>Bacilli</taxon>
        <taxon>Bacillales</taxon>
        <taxon>Paenibacillaceae</taxon>
        <taxon>Paenibacillus</taxon>
    </lineage>
</organism>
<dbReference type="Pfam" id="PF13738">
    <property type="entry name" value="Pyr_redox_3"/>
    <property type="match status" value="1"/>
</dbReference>
<keyword evidence="1" id="KW-0560">Oxidoreductase</keyword>
<dbReference type="InterPro" id="IPR050982">
    <property type="entry name" value="Auxin_biosynth/cation_transpt"/>
</dbReference>
<dbReference type="EMBL" id="JACXJA010000010">
    <property type="protein sequence ID" value="MBD2862267.1"/>
    <property type="molecule type" value="Genomic_DNA"/>
</dbReference>